<organism evidence="1 2">
    <name type="scientific">Epilithonimonas hungarica</name>
    <dbReference type="NCBI Taxonomy" id="454006"/>
    <lineage>
        <taxon>Bacteria</taxon>
        <taxon>Pseudomonadati</taxon>
        <taxon>Bacteroidota</taxon>
        <taxon>Flavobacteriia</taxon>
        <taxon>Flavobacteriales</taxon>
        <taxon>Weeksellaceae</taxon>
        <taxon>Chryseobacterium group</taxon>
        <taxon>Epilithonimonas</taxon>
    </lineage>
</organism>
<proteinExistence type="predicted"/>
<name>A0A1G7TUI2_9FLAO</name>
<sequence length="118" mass="13907">MGSNPDYHRIYNDIIDKKYPDRKKECKTLLAKQNLSILDIIELNRRIFGLSNRSTEAFNQKHRSYDISAILKILDYQKAHKLNNIQLARHFKLSRNTVTKWKRLFLSTSGQDSGKEQI</sequence>
<evidence type="ECO:0000313" key="2">
    <source>
        <dbReference type="Proteomes" id="UP000199203"/>
    </source>
</evidence>
<dbReference type="AlphaFoldDB" id="A0A1G7TUI2"/>
<evidence type="ECO:0008006" key="3">
    <source>
        <dbReference type="Google" id="ProtNLM"/>
    </source>
</evidence>
<dbReference type="EMBL" id="FNBH01000004">
    <property type="protein sequence ID" value="SDG38925.1"/>
    <property type="molecule type" value="Genomic_DNA"/>
</dbReference>
<dbReference type="RefSeq" id="WP_089874461.1">
    <property type="nucleotide sequence ID" value="NZ_FNBH01000004.1"/>
</dbReference>
<dbReference type="Proteomes" id="UP000199203">
    <property type="component" value="Unassembled WGS sequence"/>
</dbReference>
<dbReference type="STRING" id="454006.SAMN05421825_3225"/>
<keyword evidence="2" id="KW-1185">Reference proteome</keyword>
<gene>
    <name evidence="1" type="ORF">SAMN05421825_3225</name>
</gene>
<evidence type="ECO:0000313" key="1">
    <source>
        <dbReference type="EMBL" id="SDG38925.1"/>
    </source>
</evidence>
<dbReference type="GO" id="GO:0043565">
    <property type="term" value="F:sequence-specific DNA binding"/>
    <property type="evidence" value="ECO:0007669"/>
    <property type="project" value="InterPro"/>
</dbReference>
<dbReference type="InterPro" id="IPR010921">
    <property type="entry name" value="Trp_repressor/repl_initiator"/>
</dbReference>
<dbReference type="OrthoDB" id="1260127at2"/>
<accession>A0A1G7TUI2</accession>
<reference evidence="2" key="1">
    <citation type="submission" date="2016-10" db="EMBL/GenBank/DDBJ databases">
        <authorList>
            <person name="Varghese N."/>
            <person name="Submissions S."/>
        </authorList>
    </citation>
    <scope>NUCLEOTIDE SEQUENCE [LARGE SCALE GENOMIC DNA]</scope>
    <source>
        <strain evidence="2">DSM 19684</strain>
    </source>
</reference>
<dbReference type="SUPFAM" id="SSF48295">
    <property type="entry name" value="TrpR-like"/>
    <property type="match status" value="1"/>
</dbReference>
<protein>
    <recommendedName>
        <fullName evidence="3">Transposase</fullName>
    </recommendedName>
</protein>